<name>A0AAN9Z310_9ORTH</name>
<dbReference type="InterPro" id="IPR019319">
    <property type="entry name" value="Plg-R(KT)"/>
</dbReference>
<protein>
    <recommendedName>
        <fullName evidence="4">Plasminogen receptor (KT)</fullName>
    </recommendedName>
</protein>
<dbReference type="Pfam" id="PF10166">
    <property type="entry name" value="DUF2368"/>
    <property type="match status" value="1"/>
</dbReference>
<dbReference type="GO" id="GO:0005886">
    <property type="term" value="C:plasma membrane"/>
    <property type="evidence" value="ECO:0007669"/>
    <property type="project" value="InterPro"/>
</dbReference>
<evidence type="ECO:0000313" key="2">
    <source>
        <dbReference type="EMBL" id="KAK7794363.1"/>
    </source>
</evidence>
<keyword evidence="1" id="KW-0472">Membrane</keyword>
<evidence type="ECO:0000256" key="1">
    <source>
        <dbReference type="SAM" id="Phobius"/>
    </source>
</evidence>
<organism evidence="2 3">
    <name type="scientific">Gryllus longicercus</name>
    <dbReference type="NCBI Taxonomy" id="2509291"/>
    <lineage>
        <taxon>Eukaryota</taxon>
        <taxon>Metazoa</taxon>
        <taxon>Ecdysozoa</taxon>
        <taxon>Arthropoda</taxon>
        <taxon>Hexapoda</taxon>
        <taxon>Insecta</taxon>
        <taxon>Pterygota</taxon>
        <taxon>Neoptera</taxon>
        <taxon>Polyneoptera</taxon>
        <taxon>Orthoptera</taxon>
        <taxon>Ensifera</taxon>
        <taxon>Gryllidea</taxon>
        <taxon>Grylloidea</taxon>
        <taxon>Gryllidae</taxon>
        <taxon>Gryllinae</taxon>
        <taxon>Gryllus</taxon>
    </lineage>
</organism>
<reference evidence="2 3" key="1">
    <citation type="submission" date="2024-03" db="EMBL/GenBank/DDBJ databases">
        <title>The genome assembly and annotation of the cricket Gryllus longicercus Weissman &amp; Gray.</title>
        <authorList>
            <person name="Szrajer S."/>
            <person name="Gray D."/>
            <person name="Ylla G."/>
        </authorList>
    </citation>
    <scope>NUCLEOTIDE SEQUENCE [LARGE SCALE GENOMIC DNA]</scope>
    <source>
        <strain evidence="2">DAG 2021-001</strain>
        <tissue evidence="2">Whole body minus gut</tissue>
    </source>
</reference>
<feature type="transmembrane region" description="Helical" evidence="1">
    <location>
        <begin position="53"/>
        <end position="72"/>
    </location>
</feature>
<sequence length="142" mass="16159">MGSIVTKSMEQSFRKNQELMIEMNKIAVERQIQMQNQMRERATAVQIARARDLVNWIGSFYALAALGMIVGFRRTRKPSVLVPLLPLTFVTAYHIDMAYGNKLHRLRVEAENIMQSESDLLALPCGLPTISSIDQARLKTHE</sequence>
<evidence type="ECO:0000313" key="3">
    <source>
        <dbReference type="Proteomes" id="UP001378592"/>
    </source>
</evidence>
<dbReference type="PANTHER" id="PTHR13411:SF6">
    <property type="entry name" value="PLASMINOGEN RECEPTOR (KT)"/>
    <property type="match status" value="1"/>
</dbReference>
<comment type="caution">
    <text evidence="2">The sequence shown here is derived from an EMBL/GenBank/DDBJ whole genome shotgun (WGS) entry which is preliminary data.</text>
</comment>
<keyword evidence="1" id="KW-1133">Transmembrane helix</keyword>
<keyword evidence="1" id="KW-0812">Transmembrane</keyword>
<evidence type="ECO:0008006" key="4">
    <source>
        <dbReference type="Google" id="ProtNLM"/>
    </source>
</evidence>
<dbReference type="Proteomes" id="UP001378592">
    <property type="component" value="Unassembled WGS sequence"/>
</dbReference>
<keyword evidence="3" id="KW-1185">Reference proteome</keyword>
<dbReference type="EMBL" id="JAZDUA010000336">
    <property type="protein sequence ID" value="KAK7794363.1"/>
    <property type="molecule type" value="Genomic_DNA"/>
</dbReference>
<dbReference type="AlphaFoldDB" id="A0AAN9Z310"/>
<proteinExistence type="predicted"/>
<gene>
    <name evidence="2" type="ORF">R5R35_007244</name>
</gene>
<accession>A0AAN9Z310</accession>
<dbReference type="PANTHER" id="PTHR13411">
    <property type="entry name" value="PLASMINOGEN RECEPTOR (KT)"/>
    <property type="match status" value="1"/>
</dbReference>